<accession>A0A2T3AVK5</accession>
<sequence>MALPRPRAFNFAHDVVDAQPRDAQAMFWVSADGARQRQLSYGYFASRSRRVASWLLELGLRRGDVVLLVLPRWVEWWEIAVAALRAGIVLCPATTLLVDKDLAFRCQQTRARVFIGDEVGVAKVRRVRDQCPDLETVVCVREEEGRATTAGEEEDGVVDFREAVERSSSVWDDGEGRRTGPEDPALIFFTSGTSGPPKMVRHSQISYPLAHKITGKHWLQLEPGKLYWNLSEQGWAKAAWSFFGTWNCGASLFIHDDRRAFSATRLLDNLHKYPITTLCAPPTAYRQLVLQENQKYLKAHPPRALEHCTGAGEPLNDSVVETWQQMTGLPIHDGYGQTETIMVCGNFRGMKIKPGSMGKPSPGVPLFVIDADGKECPPGVEGDIAILRSSDSFFGIFDGYLSPNGELDRRIKILGGRPWYLTGDRATRDEEGYFWFVGRSDDVINSSGYRIGPFEVESTLKLHPAVVESAVVASPDANRGEVVKAFIVLTSQYSAKTHSEAEIASLTREIQEFCKAHAAPYKYPRKIEFVGANFLPKTISGKIKRAELKALERKRGGAAESQGRGAKL</sequence>
<dbReference type="GO" id="GO:0006633">
    <property type="term" value="P:fatty acid biosynthetic process"/>
    <property type="evidence" value="ECO:0007669"/>
    <property type="project" value="TreeGrafter"/>
</dbReference>
<dbReference type="Gene3D" id="3.40.50.12780">
    <property type="entry name" value="N-terminal domain of ligase-like"/>
    <property type="match status" value="1"/>
</dbReference>
<evidence type="ECO:0000256" key="6">
    <source>
        <dbReference type="ARBA" id="ARBA00048477"/>
    </source>
</evidence>
<evidence type="ECO:0000259" key="7">
    <source>
        <dbReference type="Pfam" id="PF00501"/>
    </source>
</evidence>
<dbReference type="InterPro" id="IPR025110">
    <property type="entry name" value="AMP-bd_C"/>
</dbReference>
<evidence type="ECO:0000256" key="1">
    <source>
        <dbReference type="ARBA" id="ARBA00006432"/>
    </source>
</evidence>
<dbReference type="Proteomes" id="UP000241818">
    <property type="component" value="Unassembled WGS sequence"/>
</dbReference>
<name>A0A2T3AVK5_AMORE</name>
<dbReference type="InParanoid" id="A0A2T3AVK5"/>
<dbReference type="InterPro" id="IPR020845">
    <property type="entry name" value="AMP-binding_CS"/>
</dbReference>
<gene>
    <name evidence="9" type="ORF">M430DRAFT_68890</name>
</gene>
<feature type="domain" description="AMP-binding enzyme C-terminal" evidence="8">
    <location>
        <begin position="455"/>
        <end position="542"/>
    </location>
</feature>
<proteinExistence type="inferred from homology"/>
<dbReference type="PANTHER" id="PTHR43605:SF10">
    <property type="entry name" value="ACYL-COA SYNTHETASE MEDIUM CHAIN FAMILY MEMBER 3"/>
    <property type="match status" value="1"/>
</dbReference>
<dbReference type="Pfam" id="PF13193">
    <property type="entry name" value="AMP-binding_C"/>
    <property type="match status" value="1"/>
</dbReference>
<dbReference type="GO" id="GO:0005524">
    <property type="term" value="F:ATP binding"/>
    <property type="evidence" value="ECO:0007669"/>
    <property type="project" value="UniProtKB-KW"/>
</dbReference>
<dbReference type="Gene3D" id="3.30.300.30">
    <property type="match status" value="1"/>
</dbReference>
<evidence type="ECO:0000256" key="2">
    <source>
        <dbReference type="ARBA" id="ARBA00022598"/>
    </source>
</evidence>
<evidence type="ECO:0000256" key="5">
    <source>
        <dbReference type="ARBA" id="ARBA00039009"/>
    </source>
</evidence>
<keyword evidence="3" id="KW-0547">Nucleotide-binding</keyword>
<dbReference type="GO" id="GO:0006637">
    <property type="term" value="P:acyl-CoA metabolic process"/>
    <property type="evidence" value="ECO:0007669"/>
    <property type="project" value="TreeGrafter"/>
</dbReference>
<dbReference type="SUPFAM" id="SSF56801">
    <property type="entry name" value="Acetyl-CoA synthetase-like"/>
    <property type="match status" value="1"/>
</dbReference>
<dbReference type="InterPro" id="IPR000873">
    <property type="entry name" value="AMP-dep_synth/lig_dom"/>
</dbReference>
<evidence type="ECO:0000256" key="3">
    <source>
        <dbReference type="ARBA" id="ARBA00022741"/>
    </source>
</evidence>
<dbReference type="GO" id="GO:0031956">
    <property type="term" value="F:medium-chain fatty acid-CoA ligase activity"/>
    <property type="evidence" value="ECO:0007669"/>
    <property type="project" value="UniProtKB-EC"/>
</dbReference>
<dbReference type="InterPro" id="IPR042099">
    <property type="entry name" value="ANL_N_sf"/>
</dbReference>
<dbReference type="InterPro" id="IPR045851">
    <property type="entry name" value="AMP-bd_C_sf"/>
</dbReference>
<dbReference type="Pfam" id="PF00501">
    <property type="entry name" value="AMP-binding"/>
    <property type="match status" value="1"/>
</dbReference>
<evidence type="ECO:0000259" key="8">
    <source>
        <dbReference type="Pfam" id="PF13193"/>
    </source>
</evidence>
<dbReference type="PROSITE" id="PS00455">
    <property type="entry name" value="AMP_BINDING"/>
    <property type="match status" value="1"/>
</dbReference>
<protein>
    <recommendedName>
        <fullName evidence="5">medium-chain acyl-CoA ligase</fullName>
        <ecNumber evidence="5">6.2.1.2</ecNumber>
    </recommendedName>
</protein>
<feature type="domain" description="AMP-dependent synthetase/ligase" evidence="7">
    <location>
        <begin position="17"/>
        <end position="400"/>
    </location>
</feature>
<evidence type="ECO:0000313" key="10">
    <source>
        <dbReference type="Proteomes" id="UP000241818"/>
    </source>
</evidence>
<dbReference type="EC" id="6.2.1.2" evidence="5"/>
<dbReference type="EMBL" id="KZ679015">
    <property type="protein sequence ID" value="PSS12691.1"/>
    <property type="molecule type" value="Genomic_DNA"/>
</dbReference>
<dbReference type="AlphaFoldDB" id="A0A2T3AVK5"/>
<dbReference type="RefSeq" id="XP_024718689.1">
    <property type="nucleotide sequence ID" value="XM_024869384.1"/>
</dbReference>
<dbReference type="OrthoDB" id="6614653at2759"/>
<keyword evidence="10" id="KW-1185">Reference proteome</keyword>
<comment type="similarity">
    <text evidence="1">Belongs to the ATP-dependent AMP-binding enzyme family.</text>
</comment>
<dbReference type="FunFam" id="3.30.300.30:FF:000005">
    <property type="entry name" value="Acyl-coenzyme A synthetase ACSM5, mitochondrial"/>
    <property type="match status" value="1"/>
</dbReference>
<evidence type="ECO:0000256" key="4">
    <source>
        <dbReference type="ARBA" id="ARBA00022840"/>
    </source>
</evidence>
<organism evidence="9 10">
    <name type="scientific">Amorphotheca resinae ATCC 22711</name>
    <dbReference type="NCBI Taxonomy" id="857342"/>
    <lineage>
        <taxon>Eukaryota</taxon>
        <taxon>Fungi</taxon>
        <taxon>Dikarya</taxon>
        <taxon>Ascomycota</taxon>
        <taxon>Pezizomycotina</taxon>
        <taxon>Leotiomycetes</taxon>
        <taxon>Helotiales</taxon>
        <taxon>Amorphothecaceae</taxon>
        <taxon>Amorphotheca</taxon>
    </lineage>
</organism>
<dbReference type="GO" id="GO:0004321">
    <property type="term" value="F:fatty-acyl-CoA synthase activity"/>
    <property type="evidence" value="ECO:0007669"/>
    <property type="project" value="TreeGrafter"/>
</dbReference>
<keyword evidence="2" id="KW-0436">Ligase</keyword>
<dbReference type="STRING" id="857342.A0A2T3AVK5"/>
<reference evidence="9 10" key="1">
    <citation type="journal article" date="2018" name="New Phytol.">
        <title>Comparative genomics and transcriptomics depict ericoid mycorrhizal fungi as versatile saprotrophs and plant mutualists.</title>
        <authorList>
            <person name="Martino E."/>
            <person name="Morin E."/>
            <person name="Grelet G.A."/>
            <person name="Kuo A."/>
            <person name="Kohler A."/>
            <person name="Daghino S."/>
            <person name="Barry K.W."/>
            <person name="Cichocki N."/>
            <person name="Clum A."/>
            <person name="Dockter R.B."/>
            <person name="Hainaut M."/>
            <person name="Kuo R.C."/>
            <person name="LaButti K."/>
            <person name="Lindahl B.D."/>
            <person name="Lindquist E.A."/>
            <person name="Lipzen A."/>
            <person name="Khouja H.R."/>
            <person name="Magnuson J."/>
            <person name="Murat C."/>
            <person name="Ohm R.A."/>
            <person name="Singer S.W."/>
            <person name="Spatafora J.W."/>
            <person name="Wang M."/>
            <person name="Veneault-Fourrey C."/>
            <person name="Henrissat B."/>
            <person name="Grigoriev I.V."/>
            <person name="Martin F.M."/>
            <person name="Perotto S."/>
        </authorList>
    </citation>
    <scope>NUCLEOTIDE SEQUENCE [LARGE SCALE GENOMIC DNA]</scope>
    <source>
        <strain evidence="9 10">ATCC 22711</strain>
    </source>
</reference>
<dbReference type="PANTHER" id="PTHR43605">
    <property type="entry name" value="ACYL-COENZYME A SYNTHETASE"/>
    <property type="match status" value="1"/>
</dbReference>
<dbReference type="InterPro" id="IPR051087">
    <property type="entry name" value="Mitochondrial_ACSM"/>
</dbReference>
<keyword evidence="4" id="KW-0067">ATP-binding</keyword>
<evidence type="ECO:0000313" key="9">
    <source>
        <dbReference type="EMBL" id="PSS12691.1"/>
    </source>
</evidence>
<comment type="catalytic activity">
    <reaction evidence="6">
        <text>a medium-chain fatty acid + ATP + CoA = a medium-chain fatty acyl-CoA + AMP + diphosphate</text>
        <dbReference type="Rhea" id="RHEA:48340"/>
        <dbReference type="ChEBI" id="CHEBI:30616"/>
        <dbReference type="ChEBI" id="CHEBI:33019"/>
        <dbReference type="ChEBI" id="CHEBI:57287"/>
        <dbReference type="ChEBI" id="CHEBI:59558"/>
        <dbReference type="ChEBI" id="CHEBI:90546"/>
        <dbReference type="ChEBI" id="CHEBI:456215"/>
        <dbReference type="EC" id="6.2.1.2"/>
    </reaction>
    <physiologicalReaction direction="left-to-right" evidence="6">
        <dbReference type="Rhea" id="RHEA:48341"/>
    </physiologicalReaction>
</comment>
<dbReference type="GeneID" id="36577465"/>